<organism evidence="3 4">
    <name type="scientific">Lichtheimia ornata</name>
    <dbReference type="NCBI Taxonomy" id="688661"/>
    <lineage>
        <taxon>Eukaryota</taxon>
        <taxon>Fungi</taxon>
        <taxon>Fungi incertae sedis</taxon>
        <taxon>Mucoromycota</taxon>
        <taxon>Mucoromycotina</taxon>
        <taxon>Mucoromycetes</taxon>
        <taxon>Mucorales</taxon>
        <taxon>Lichtheimiaceae</taxon>
        <taxon>Lichtheimia</taxon>
    </lineage>
</organism>
<reference evidence="3 4" key="1">
    <citation type="submission" date="2023-03" db="EMBL/GenBank/DDBJ databases">
        <title>Genome sequence of Lichtheimia ornata CBS 291.66.</title>
        <authorList>
            <person name="Mohabir J.T."/>
            <person name="Shea T.P."/>
            <person name="Kurbessoian T."/>
            <person name="Berby B."/>
            <person name="Fontaine J."/>
            <person name="Livny J."/>
            <person name="Gnirke A."/>
            <person name="Stajich J.E."/>
            <person name="Cuomo C.A."/>
        </authorList>
    </citation>
    <scope>NUCLEOTIDE SEQUENCE [LARGE SCALE GENOMIC DNA]</scope>
    <source>
        <strain evidence="3">CBS 291.66</strain>
    </source>
</reference>
<keyword evidence="2" id="KW-0472">Membrane</keyword>
<feature type="transmembrane region" description="Helical" evidence="2">
    <location>
        <begin position="48"/>
        <end position="64"/>
    </location>
</feature>
<feature type="compositionally biased region" description="Pro residues" evidence="1">
    <location>
        <begin position="394"/>
        <end position="411"/>
    </location>
</feature>
<dbReference type="EMBL" id="JARTCD010000026">
    <property type="protein sequence ID" value="KAJ8658198.1"/>
    <property type="molecule type" value="Genomic_DNA"/>
</dbReference>
<keyword evidence="2" id="KW-0812">Transmembrane</keyword>
<feature type="transmembrane region" description="Helical" evidence="2">
    <location>
        <begin position="264"/>
        <end position="284"/>
    </location>
</feature>
<protein>
    <submittedName>
        <fullName evidence="3">Uncharacterized protein</fullName>
    </submittedName>
</protein>
<comment type="caution">
    <text evidence="3">The sequence shown here is derived from an EMBL/GenBank/DDBJ whole genome shotgun (WGS) entry which is preliminary data.</text>
</comment>
<dbReference type="GeneID" id="83213617"/>
<feature type="transmembrane region" description="Helical" evidence="2">
    <location>
        <begin position="180"/>
        <end position="201"/>
    </location>
</feature>
<dbReference type="Proteomes" id="UP001234581">
    <property type="component" value="Unassembled WGS sequence"/>
</dbReference>
<accession>A0AAD7V3Y7</accession>
<evidence type="ECO:0000256" key="1">
    <source>
        <dbReference type="SAM" id="MobiDB-lite"/>
    </source>
</evidence>
<evidence type="ECO:0000313" key="3">
    <source>
        <dbReference type="EMBL" id="KAJ8658198.1"/>
    </source>
</evidence>
<evidence type="ECO:0000256" key="2">
    <source>
        <dbReference type="SAM" id="Phobius"/>
    </source>
</evidence>
<sequence>MTHLSDFSFLQRAVSLSYLFVWYIYRVWSLDGFQCLHPSRFRHGELKSIVSTLIFIMIPFQLFYDITTCKIKYEEGFANMLGHIYTKPEPMWTKADQALVIPTEYSLCIGFSMQTGTLLLLQCFWNYLANSVAKASFMSSKEFMLYIVWTVLSIIIFPVLQYNFSRDIYDPTYKEIMPELVYGCELLIVAILGVVSHVRFHKLLTNSRESNNARSITHKIRYFQELNLILTTVLFTDSISFIILSVDGLTSHKTLNMHKFSADFLICIINVSSVVAWFVVILIFHPKPQCSTNNTTNIAPPSHDFLSTEKPPFEYNGSGIMVIQQSQASEEFMHYTKSGSVVVPMTSQPSYASNTNFQLNPRSSTVTLVTNQKPVPSNDDLYKPSGAEAYSSPQPQPPTTAASPPLPPVAAIPPIATVQPSDNSNDPNADCESAIDYPLQHDMGLSLPPHQNQQQQPHDDWLHQCPRSGSIVRSP</sequence>
<feature type="transmembrane region" description="Helical" evidence="2">
    <location>
        <begin position="143"/>
        <end position="160"/>
    </location>
</feature>
<feature type="transmembrane region" description="Helical" evidence="2">
    <location>
        <begin position="9"/>
        <end position="28"/>
    </location>
</feature>
<name>A0AAD7V3Y7_9FUNG</name>
<evidence type="ECO:0000313" key="4">
    <source>
        <dbReference type="Proteomes" id="UP001234581"/>
    </source>
</evidence>
<keyword evidence="4" id="KW-1185">Reference proteome</keyword>
<feature type="region of interest" description="Disordered" evidence="1">
    <location>
        <begin position="368"/>
        <end position="475"/>
    </location>
</feature>
<gene>
    <name evidence="3" type="ORF">O0I10_006206</name>
</gene>
<keyword evidence="2" id="KW-1133">Transmembrane helix</keyword>
<dbReference type="AlphaFoldDB" id="A0AAD7V3Y7"/>
<feature type="transmembrane region" description="Helical" evidence="2">
    <location>
        <begin position="222"/>
        <end position="244"/>
    </location>
</feature>
<dbReference type="RefSeq" id="XP_058343111.1">
    <property type="nucleotide sequence ID" value="XM_058486237.1"/>
</dbReference>
<proteinExistence type="predicted"/>